<reference evidence="3 4" key="1">
    <citation type="submission" date="2020-08" db="EMBL/GenBank/DDBJ databases">
        <title>Sequencing the genomes of 1000 actinobacteria strains.</title>
        <authorList>
            <person name="Klenk H.-P."/>
        </authorList>
    </citation>
    <scope>NUCLEOTIDE SEQUENCE [LARGE SCALE GENOMIC DNA]</scope>
    <source>
        <strain evidence="3 4">DSM 45258</strain>
    </source>
</reference>
<dbReference type="Gene3D" id="1.20.120.450">
    <property type="entry name" value="dinb family like domain"/>
    <property type="match status" value="1"/>
</dbReference>
<feature type="domain" description="Mycothiol-dependent maleylpyruvate isomerase metal-binding" evidence="2">
    <location>
        <begin position="15"/>
        <end position="153"/>
    </location>
</feature>
<comment type="caution">
    <text evidence="3">The sequence shown here is derived from an EMBL/GenBank/DDBJ whole genome shotgun (WGS) entry which is preliminary data.</text>
</comment>
<organism evidence="3 4">
    <name type="scientific">Hoyosella altamirensis</name>
    <dbReference type="NCBI Taxonomy" id="616997"/>
    <lineage>
        <taxon>Bacteria</taxon>
        <taxon>Bacillati</taxon>
        <taxon>Actinomycetota</taxon>
        <taxon>Actinomycetes</taxon>
        <taxon>Mycobacteriales</taxon>
        <taxon>Hoyosellaceae</taxon>
        <taxon>Hoyosella</taxon>
    </lineage>
</organism>
<name>A0A839RKJ8_9ACTN</name>
<protein>
    <submittedName>
        <fullName evidence="3">Uncharacterized protein (TIGR03083 family)</fullName>
    </submittedName>
</protein>
<dbReference type="RefSeq" id="WP_064440897.1">
    <property type="nucleotide sequence ID" value="NZ_BDDI01000010.1"/>
</dbReference>
<evidence type="ECO:0000313" key="4">
    <source>
        <dbReference type="Proteomes" id="UP000567922"/>
    </source>
</evidence>
<dbReference type="GO" id="GO:0046872">
    <property type="term" value="F:metal ion binding"/>
    <property type="evidence" value="ECO:0007669"/>
    <property type="project" value="InterPro"/>
</dbReference>
<dbReference type="InterPro" id="IPR017517">
    <property type="entry name" value="Maleyloyr_isom"/>
</dbReference>
<evidence type="ECO:0000259" key="1">
    <source>
        <dbReference type="Pfam" id="PF07398"/>
    </source>
</evidence>
<dbReference type="InterPro" id="IPR024344">
    <property type="entry name" value="MDMPI_metal-binding"/>
</dbReference>
<gene>
    <name evidence="3" type="ORF">FHU29_001128</name>
</gene>
<dbReference type="Proteomes" id="UP000567922">
    <property type="component" value="Unassembled WGS sequence"/>
</dbReference>
<accession>A0A839RKJ8</accession>
<dbReference type="Pfam" id="PF11716">
    <property type="entry name" value="MDMPI_N"/>
    <property type="match status" value="1"/>
</dbReference>
<dbReference type="InterPro" id="IPR034660">
    <property type="entry name" value="DinB/YfiT-like"/>
</dbReference>
<dbReference type="EMBL" id="JACHWS010000001">
    <property type="protein sequence ID" value="MBB3036694.1"/>
    <property type="molecule type" value="Genomic_DNA"/>
</dbReference>
<dbReference type="NCBIfam" id="TIGR03083">
    <property type="entry name" value="maleylpyruvate isomerase family mycothiol-dependent enzyme"/>
    <property type="match status" value="1"/>
</dbReference>
<dbReference type="OrthoDB" id="154293at2"/>
<feature type="domain" description="MDMPI C-terminal" evidence="1">
    <location>
        <begin position="168"/>
        <end position="260"/>
    </location>
</feature>
<proteinExistence type="predicted"/>
<dbReference type="Pfam" id="PF07398">
    <property type="entry name" value="MDMPI_C"/>
    <property type="match status" value="1"/>
</dbReference>
<dbReference type="AlphaFoldDB" id="A0A839RKJ8"/>
<sequence>MSQPDQRTVTAALFEQWSTLDALLSELTEDQWLTPTALPGWTVHDVVSHIIGTESLLLGERAPKTDTNVKDLEHVHNDIGALNERWVLHLRAHTPPEMLQIFREVTGRRREFLSSLTDAQWNEETIGPVGPTTVGGFMLIRLFDCWVHELDIRDAVGIPGDEGGVRGDLSMQVISGAIGFAVGKRAQAPAGSRIVLELTGPLARTFKVAVEGRAHLVESFDADPTVHLRLASGLFVRLAGGRVNAQDNWENIESTGDSELGRRIAENLTFTI</sequence>
<keyword evidence="4" id="KW-1185">Reference proteome</keyword>
<dbReference type="SUPFAM" id="SSF109854">
    <property type="entry name" value="DinB/YfiT-like putative metalloenzymes"/>
    <property type="match status" value="1"/>
</dbReference>
<evidence type="ECO:0000313" key="3">
    <source>
        <dbReference type="EMBL" id="MBB3036694.1"/>
    </source>
</evidence>
<evidence type="ECO:0000259" key="2">
    <source>
        <dbReference type="Pfam" id="PF11716"/>
    </source>
</evidence>
<dbReference type="InterPro" id="IPR010872">
    <property type="entry name" value="MDMPI_C-term_domain"/>
</dbReference>